<evidence type="ECO:0000313" key="2">
    <source>
        <dbReference type="EMBL" id="CDR31357.1"/>
    </source>
</evidence>
<protein>
    <submittedName>
        <fullName evidence="2">Uncharacterized protein</fullName>
    </submittedName>
</protein>
<sequence length="201" mass="23076">MMKKDTLGFILLGSAFILSIIARILWMSGLGFVVIMSSEAPYLLTYIDKFLLIFEVIGIILILIEHHKNSWVLIMGLLLLLSIPMSAAFGWWQLRDITFDSEVKNNLMISYIDYLDLLMVAFVFTFFKKVTPFGRIVMYIYLGAAIMVRFMSLVLPNLLSQTQLVQQIYMINSVSHLVIYTILTILMVVLFDMSLDPDKVK</sequence>
<dbReference type="EMBL" id="LK028559">
    <property type="protein sequence ID" value="CDR31357.1"/>
    <property type="molecule type" value="Genomic_DNA"/>
</dbReference>
<dbReference type="Proteomes" id="UP000032434">
    <property type="component" value="Chromosome 1"/>
</dbReference>
<feature type="transmembrane region" description="Helical" evidence="1">
    <location>
        <begin position="7"/>
        <end position="26"/>
    </location>
</feature>
<keyword evidence="1" id="KW-0812">Transmembrane</keyword>
<proteinExistence type="predicted"/>
<evidence type="ECO:0000256" key="1">
    <source>
        <dbReference type="SAM" id="Phobius"/>
    </source>
</evidence>
<name>A0A061AK13_9MOLU</name>
<feature type="transmembrane region" description="Helical" evidence="1">
    <location>
        <begin position="71"/>
        <end position="94"/>
    </location>
</feature>
<feature type="transmembrane region" description="Helical" evidence="1">
    <location>
        <begin position="46"/>
        <end position="64"/>
    </location>
</feature>
<dbReference type="AlphaFoldDB" id="A0A061AK13"/>
<dbReference type="STRING" id="35623.Aocu_12840"/>
<dbReference type="HOGENOM" id="CLU_1357992_0_0_14"/>
<evidence type="ECO:0000313" key="3">
    <source>
        <dbReference type="Proteomes" id="UP000032434"/>
    </source>
</evidence>
<dbReference type="KEGG" id="aoc:Aocu_12840"/>
<feature type="transmembrane region" description="Helical" evidence="1">
    <location>
        <begin position="168"/>
        <end position="191"/>
    </location>
</feature>
<keyword evidence="3" id="KW-1185">Reference proteome</keyword>
<organism evidence="2 3">
    <name type="scientific">Acholeplasma oculi</name>
    <dbReference type="NCBI Taxonomy" id="35623"/>
    <lineage>
        <taxon>Bacteria</taxon>
        <taxon>Bacillati</taxon>
        <taxon>Mycoplasmatota</taxon>
        <taxon>Mollicutes</taxon>
        <taxon>Acholeplasmatales</taxon>
        <taxon>Acholeplasmataceae</taxon>
        <taxon>Acholeplasma</taxon>
    </lineage>
</organism>
<keyword evidence="1" id="KW-1133">Transmembrane helix</keyword>
<gene>
    <name evidence="2" type="ORF">Aocu_12840</name>
</gene>
<dbReference type="PATRIC" id="fig|35623.3.peg.1283"/>
<dbReference type="InParanoid" id="A0A061AK13"/>
<accession>A0A061AK13</accession>
<reference evidence="3" key="1">
    <citation type="submission" date="2014-05" db="EMBL/GenBank/DDBJ databases">
        <authorList>
            <person name="Kube M."/>
        </authorList>
    </citation>
    <scope>NUCLEOTIDE SEQUENCE [LARGE SCALE GENOMIC DNA]</scope>
</reference>
<keyword evidence="1" id="KW-0472">Membrane</keyword>
<feature type="transmembrane region" description="Helical" evidence="1">
    <location>
        <begin position="106"/>
        <end position="127"/>
    </location>
</feature>
<feature type="transmembrane region" description="Helical" evidence="1">
    <location>
        <begin position="139"/>
        <end position="156"/>
    </location>
</feature>